<dbReference type="EMBL" id="KK034774">
    <property type="protein sequence ID" value="EXL63763.1"/>
    <property type="molecule type" value="Genomic_DNA"/>
</dbReference>
<reference evidence="1" key="1">
    <citation type="submission" date="2011-11" db="EMBL/GenBank/DDBJ databases">
        <title>The Genome Sequence of Fusarium oxysporum PHW808.</title>
        <authorList>
            <consortium name="The Broad Institute Genome Sequencing Platform"/>
            <person name="Ma L.-J."/>
            <person name="Gale L.R."/>
            <person name="Schwartz D.C."/>
            <person name="Zhou S."/>
            <person name="Corby-Kistler H."/>
            <person name="Young S.K."/>
            <person name="Zeng Q."/>
            <person name="Gargeya S."/>
            <person name="Fitzgerald M."/>
            <person name="Haas B."/>
            <person name="Abouelleil A."/>
            <person name="Alvarado L."/>
            <person name="Arachchi H.M."/>
            <person name="Berlin A."/>
            <person name="Brown A."/>
            <person name="Chapman S.B."/>
            <person name="Chen Z."/>
            <person name="Dunbar C."/>
            <person name="Freedman E."/>
            <person name="Gearin G."/>
            <person name="Goldberg J."/>
            <person name="Griggs A."/>
            <person name="Gujja S."/>
            <person name="Heiman D."/>
            <person name="Howarth C."/>
            <person name="Larson L."/>
            <person name="Lui A."/>
            <person name="MacDonald P.J.P."/>
            <person name="Montmayeur A."/>
            <person name="Murphy C."/>
            <person name="Neiman D."/>
            <person name="Pearson M."/>
            <person name="Priest M."/>
            <person name="Roberts A."/>
            <person name="Saif S."/>
            <person name="Shea T."/>
            <person name="Shenoy N."/>
            <person name="Sisk P."/>
            <person name="Stolte C."/>
            <person name="Sykes S."/>
            <person name="Wortman J."/>
            <person name="Nusbaum C."/>
            <person name="Birren B."/>
        </authorList>
    </citation>
    <scope>NUCLEOTIDE SEQUENCE [LARGE SCALE GENOMIC DNA]</scope>
    <source>
        <strain evidence="1">54008</strain>
    </source>
</reference>
<dbReference type="HOGENOM" id="CLU_3401292_0_0_1"/>
<dbReference type="AlphaFoldDB" id="X0GKC3"/>
<sequence length="31" mass="3622">FFGEYAFQYGFLEDLRTRFSELQGSTDGLIN</sequence>
<gene>
    <name evidence="1" type="ORF">FOPG_19963</name>
</gene>
<evidence type="ECO:0000313" key="1">
    <source>
        <dbReference type="EMBL" id="EXL63763.1"/>
    </source>
</evidence>
<dbReference type="Proteomes" id="UP000030676">
    <property type="component" value="Unassembled WGS sequence"/>
</dbReference>
<name>X0GKC3_FUSOX</name>
<accession>X0GKC3</accession>
<protein>
    <submittedName>
        <fullName evidence="1">Uncharacterized protein</fullName>
    </submittedName>
</protein>
<proteinExistence type="predicted"/>
<reference evidence="1" key="2">
    <citation type="submission" date="2014-03" db="EMBL/GenBank/DDBJ databases">
        <title>The Genome Annotation of Fusarium oxysporum PHW808.</title>
        <authorList>
            <consortium name="The Broad Institute Genomics Platform"/>
            <person name="Ma L.-J."/>
            <person name="Corby-Kistler H."/>
            <person name="Broz K."/>
            <person name="Gale L.R."/>
            <person name="Jonkers W."/>
            <person name="O'Donnell K."/>
            <person name="Ploetz R."/>
            <person name="Steinberg C."/>
            <person name="Schwartz D.C."/>
            <person name="VanEtten H."/>
            <person name="Zhou S."/>
            <person name="Young S.K."/>
            <person name="Zeng Q."/>
            <person name="Gargeya S."/>
            <person name="Fitzgerald M."/>
            <person name="Abouelleil A."/>
            <person name="Alvarado L."/>
            <person name="Chapman S.B."/>
            <person name="Gainer-Dewar J."/>
            <person name="Goldberg J."/>
            <person name="Griggs A."/>
            <person name="Gujja S."/>
            <person name="Hansen M."/>
            <person name="Howarth C."/>
            <person name="Imamovic A."/>
            <person name="Ireland A."/>
            <person name="Larimer J."/>
            <person name="McCowan C."/>
            <person name="Murphy C."/>
            <person name="Pearson M."/>
            <person name="Poon T.W."/>
            <person name="Priest M."/>
            <person name="Roberts A."/>
            <person name="Saif S."/>
            <person name="Shea T."/>
            <person name="Sykes S."/>
            <person name="Wortman J."/>
            <person name="Nusbaum C."/>
            <person name="Birren B."/>
        </authorList>
    </citation>
    <scope>NUCLEOTIDE SEQUENCE</scope>
    <source>
        <strain evidence="1">54008</strain>
    </source>
</reference>
<feature type="non-terminal residue" evidence="1">
    <location>
        <position position="1"/>
    </location>
</feature>
<organism evidence="1">
    <name type="scientific">Fusarium oxysporum f. sp. conglutinans race 2 54008</name>
    <dbReference type="NCBI Taxonomy" id="1089457"/>
    <lineage>
        <taxon>Eukaryota</taxon>
        <taxon>Fungi</taxon>
        <taxon>Dikarya</taxon>
        <taxon>Ascomycota</taxon>
        <taxon>Pezizomycotina</taxon>
        <taxon>Sordariomycetes</taxon>
        <taxon>Hypocreomycetidae</taxon>
        <taxon>Hypocreales</taxon>
        <taxon>Nectriaceae</taxon>
        <taxon>Fusarium</taxon>
        <taxon>Fusarium oxysporum species complex</taxon>
    </lineage>
</organism>